<comment type="caution">
    <text evidence="1">The sequence shown here is derived from an EMBL/GenBank/DDBJ whole genome shotgun (WGS) entry which is preliminary data.</text>
</comment>
<accession>A0ABS9A345</accession>
<dbReference type="Proteomes" id="UP001320168">
    <property type="component" value="Unassembled WGS sequence"/>
</dbReference>
<evidence type="ECO:0000313" key="1">
    <source>
        <dbReference type="EMBL" id="MCE8003238.1"/>
    </source>
</evidence>
<organism evidence="1 2">
    <name type="scientific">Billgrantia ethanolica</name>
    <dbReference type="NCBI Taxonomy" id="2733486"/>
    <lineage>
        <taxon>Bacteria</taxon>
        <taxon>Pseudomonadati</taxon>
        <taxon>Pseudomonadota</taxon>
        <taxon>Gammaproteobacteria</taxon>
        <taxon>Oceanospirillales</taxon>
        <taxon>Halomonadaceae</taxon>
        <taxon>Billgrantia</taxon>
    </lineage>
</organism>
<protein>
    <submittedName>
        <fullName evidence="1">DUF2294 family protein</fullName>
    </submittedName>
</protein>
<dbReference type="EMBL" id="JABFTX010000002">
    <property type="protein sequence ID" value="MCE8003238.1"/>
    <property type="molecule type" value="Genomic_DNA"/>
</dbReference>
<evidence type="ECO:0000313" key="2">
    <source>
        <dbReference type="Proteomes" id="UP001320168"/>
    </source>
</evidence>
<gene>
    <name evidence="1" type="ORF">HOP53_10365</name>
</gene>
<reference evidence="1 2" key="1">
    <citation type="journal article" date="2021" name="Front. Microbiol.">
        <title>Aerobic Denitrification and Heterotrophic Sulfur Oxidation in the Genus Halomonas Revealed by Six Novel Species Characterizations and Genome-Based Analysis.</title>
        <authorList>
            <person name="Wang L."/>
            <person name="Shao Z."/>
        </authorList>
    </citation>
    <scope>NUCLEOTIDE SEQUENCE [LARGE SCALE GENOMIC DNA]</scope>
    <source>
        <strain evidence="1 2">MCCC 1A11081</strain>
    </source>
</reference>
<name>A0ABS9A345_9GAMM</name>
<proteinExistence type="predicted"/>
<sequence length="137" mass="15195">MSALSSDFSSIGSTHADTSGIGSLGQLKQELIKDYNEVNHRIFGIGVVRQKVDIAGDRILVIALHKRVPALGYLNVLNSNVSELADHYLIKGFKHEFKQLLVAKYGFEVLSIFKDYDAEAELSATVVVLKKDVRDYL</sequence>
<keyword evidence="2" id="KW-1185">Reference proteome</keyword>